<feature type="region of interest" description="Disordered" evidence="8">
    <location>
        <begin position="280"/>
        <end position="317"/>
    </location>
</feature>
<dbReference type="EC" id="3.4.19.12" evidence="3"/>
<reference evidence="10 11" key="1">
    <citation type="submission" date="2018-09" db="EMBL/GenBank/DDBJ databases">
        <title>A high-quality reference genome of wild soybean provides a powerful tool to mine soybean genomes.</title>
        <authorList>
            <person name="Xie M."/>
            <person name="Chung C.Y.L."/>
            <person name="Li M.-W."/>
            <person name="Wong F.-L."/>
            <person name="Chan T.-F."/>
            <person name="Lam H.-M."/>
        </authorList>
    </citation>
    <scope>NUCLEOTIDE SEQUENCE [LARGE SCALE GENOMIC DNA]</scope>
    <source>
        <strain evidence="11">cv. W05</strain>
        <tissue evidence="10">Hypocotyl of etiolated seedlings</tissue>
    </source>
</reference>
<evidence type="ECO:0000256" key="8">
    <source>
        <dbReference type="SAM" id="MobiDB-lite"/>
    </source>
</evidence>
<evidence type="ECO:0000256" key="6">
    <source>
        <dbReference type="ARBA" id="ARBA00022801"/>
    </source>
</evidence>
<comment type="catalytic activity">
    <reaction evidence="1">
        <text>Thiol-dependent hydrolysis of ester, thioester, amide, peptide and isopeptide bonds formed by the C-terminal Gly of ubiquitin (a 76-residue protein attached to proteins as an intracellular targeting signal).</text>
        <dbReference type="EC" id="3.4.19.12"/>
    </reaction>
</comment>
<sequence>MHGSRERYLQAVDRIFQYLKTSLGKGLLFKSEGTLPLKVYVDANYAGSVVDKDPTLNTEWLLSLVVAEFRAMTHGMRERLWIKIILDNLEVLEEEKNLGPHDRLIHVYHFLKDTTQNQQQVQNFGHPFLLVIHEGETLTEVKLRIQKKLQVPNEEFSKWKFAFLSFGRPEYLQDSDIVSARFQRRDIYGAWEQYLGLEHTDNASKRSNAANQLVKLREDGEMCNVSTGANMCGEGEGALRWSTTANEMDDDEWMYEIMFEQTDMDYENEEACGVNEPHVDCSDAFNTSQMNGSGMEKEEREETPLQGEDESRRSSPP</sequence>
<evidence type="ECO:0000313" key="10">
    <source>
        <dbReference type="EMBL" id="RZB42781.1"/>
    </source>
</evidence>
<keyword evidence="11" id="KW-1185">Reference proteome</keyword>
<evidence type="ECO:0000256" key="5">
    <source>
        <dbReference type="ARBA" id="ARBA00022786"/>
    </source>
</evidence>
<proteinExistence type="inferred from homology"/>
<evidence type="ECO:0000313" key="11">
    <source>
        <dbReference type="Proteomes" id="UP000289340"/>
    </source>
</evidence>
<name>A0A445F1R0_GLYSO</name>
<dbReference type="Proteomes" id="UP000289340">
    <property type="component" value="Chromosome 20"/>
</dbReference>
<protein>
    <recommendedName>
        <fullName evidence="3">ubiquitinyl hydrolase 1</fullName>
        <ecNumber evidence="3">3.4.19.12</ecNumber>
    </recommendedName>
</protein>
<keyword evidence="4" id="KW-0645">Protease</keyword>
<evidence type="ECO:0000259" key="9">
    <source>
        <dbReference type="Pfam" id="PF14533"/>
    </source>
</evidence>
<evidence type="ECO:0000256" key="7">
    <source>
        <dbReference type="ARBA" id="ARBA00022807"/>
    </source>
</evidence>
<keyword evidence="7" id="KW-0788">Thiol protease</keyword>
<evidence type="ECO:0000256" key="4">
    <source>
        <dbReference type="ARBA" id="ARBA00022670"/>
    </source>
</evidence>
<organism evidence="10 11">
    <name type="scientific">Glycine soja</name>
    <name type="common">Wild soybean</name>
    <dbReference type="NCBI Taxonomy" id="3848"/>
    <lineage>
        <taxon>Eukaryota</taxon>
        <taxon>Viridiplantae</taxon>
        <taxon>Streptophyta</taxon>
        <taxon>Embryophyta</taxon>
        <taxon>Tracheophyta</taxon>
        <taxon>Spermatophyta</taxon>
        <taxon>Magnoliopsida</taxon>
        <taxon>eudicotyledons</taxon>
        <taxon>Gunneridae</taxon>
        <taxon>Pentapetalae</taxon>
        <taxon>rosids</taxon>
        <taxon>fabids</taxon>
        <taxon>Fabales</taxon>
        <taxon>Fabaceae</taxon>
        <taxon>Papilionoideae</taxon>
        <taxon>50 kb inversion clade</taxon>
        <taxon>NPAAA clade</taxon>
        <taxon>indigoferoid/millettioid clade</taxon>
        <taxon>Phaseoleae</taxon>
        <taxon>Glycine</taxon>
        <taxon>Glycine subgen. Soja</taxon>
    </lineage>
</organism>
<dbReference type="Pfam" id="PF14533">
    <property type="entry name" value="USP7_C2"/>
    <property type="match status" value="1"/>
</dbReference>
<evidence type="ECO:0000256" key="2">
    <source>
        <dbReference type="ARBA" id="ARBA00009085"/>
    </source>
</evidence>
<gene>
    <name evidence="10" type="ORF">D0Y65_053384</name>
</gene>
<dbReference type="InterPro" id="IPR029346">
    <property type="entry name" value="USP_C"/>
</dbReference>
<evidence type="ECO:0000256" key="3">
    <source>
        <dbReference type="ARBA" id="ARBA00012759"/>
    </source>
</evidence>
<keyword evidence="6 10" id="KW-0378">Hydrolase</keyword>
<comment type="similarity">
    <text evidence="2">Belongs to the peptidase C19 family.</text>
</comment>
<feature type="compositionally biased region" description="Basic and acidic residues" evidence="8">
    <location>
        <begin position="295"/>
        <end position="317"/>
    </location>
</feature>
<evidence type="ECO:0000256" key="1">
    <source>
        <dbReference type="ARBA" id="ARBA00000707"/>
    </source>
</evidence>
<dbReference type="EMBL" id="QZWG01000020">
    <property type="protein sequence ID" value="RZB42781.1"/>
    <property type="molecule type" value="Genomic_DNA"/>
</dbReference>
<comment type="caution">
    <text evidence="10">The sequence shown here is derived from an EMBL/GenBank/DDBJ whole genome shotgun (WGS) entry which is preliminary data.</text>
</comment>
<dbReference type="GO" id="GO:0006508">
    <property type="term" value="P:proteolysis"/>
    <property type="evidence" value="ECO:0007669"/>
    <property type="project" value="UniProtKB-KW"/>
</dbReference>
<dbReference type="AlphaFoldDB" id="A0A445F1R0"/>
<feature type="domain" description="Ubiquitin carboxyl-terminal hydrolase C-terminal" evidence="9">
    <location>
        <begin position="90"/>
        <end position="202"/>
    </location>
</feature>
<dbReference type="GO" id="GO:0004843">
    <property type="term" value="F:cysteine-type deubiquitinase activity"/>
    <property type="evidence" value="ECO:0007669"/>
    <property type="project" value="UniProtKB-EC"/>
</dbReference>
<accession>A0A445F1R0</accession>
<keyword evidence="5" id="KW-0833">Ubl conjugation pathway</keyword>